<comment type="caution">
    <text evidence="3">The sequence shown here is derived from an EMBL/GenBank/DDBJ whole genome shotgun (WGS) entry which is preliminary data.</text>
</comment>
<dbReference type="CDD" id="cd00688">
    <property type="entry name" value="ISOPREN_C2_like"/>
    <property type="match status" value="1"/>
</dbReference>
<proteinExistence type="predicted"/>
<evidence type="ECO:0000256" key="1">
    <source>
        <dbReference type="SAM" id="MobiDB-lite"/>
    </source>
</evidence>
<protein>
    <recommendedName>
        <fullName evidence="2">Squalene cyclase C-terminal domain-containing protein</fullName>
    </recommendedName>
</protein>
<dbReference type="InterPro" id="IPR032696">
    <property type="entry name" value="SQ_cyclase_C"/>
</dbReference>
<evidence type="ECO:0000259" key="2">
    <source>
        <dbReference type="Pfam" id="PF13243"/>
    </source>
</evidence>
<gene>
    <name evidence="3" type="ORF">B7P34_08480</name>
</gene>
<dbReference type="Pfam" id="PF13243">
    <property type="entry name" value="SQHop_cyclase_C"/>
    <property type="match status" value="1"/>
</dbReference>
<feature type="domain" description="Squalene cyclase C-terminal" evidence="2">
    <location>
        <begin position="330"/>
        <end position="443"/>
    </location>
</feature>
<reference evidence="3 4" key="1">
    <citation type="submission" date="2018-03" db="EMBL/GenBank/DDBJ databases">
        <title>Chitinolytic properties of Streptosporangium nondiastaticum TBG75A20.</title>
        <authorList>
            <person name="Gayathri V."/>
            <person name="Shiburaj S."/>
        </authorList>
    </citation>
    <scope>NUCLEOTIDE SEQUENCE [LARGE SCALE GENOMIC DNA]</scope>
    <source>
        <strain evidence="3 4">TBG75A20</strain>
    </source>
</reference>
<keyword evidence="4" id="KW-1185">Reference proteome</keyword>
<dbReference type="SUPFAM" id="SSF48239">
    <property type="entry name" value="Terpenoid cyclases/Protein prenyltransferases"/>
    <property type="match status" value="2"/>
</dbReference>
<dbReference type="Gene3D" id="1.50.10.20">
    <property type="match status" value="1"/>
</dbReference>
<dbReference type="EMBL" id="PXWG01000013">
    <property type="protein sequence ID" value="PSJ29142.1"/>
    <property type="molecule type" value="Genomic_DNA"/>
</dbReference>
<name>A0A9X7JST0_9ACTN</name>
<accession>A0A9X7JST0</accession>
<dbReference type="AlphaFoldDB" id="A0A9X7JST0"/>
<organism evidence="3 4">
    <name type="scientific">Streptosporangium nondiastaticum</name>
    <dbReference type="NCBI Taxonomy" id="35764"/>
    <lineage>
        <taxon>Bacteria</taxon>
        <taxon>Bacillati</taxon>
        <taxon>Actinomycetota</taxon>
        <taxon>Actinomycetes</taxon>
        <taxon>Streptosporangiales</taxon>
        <taxon>Streptosporangiaceae</taxon>
        <taxon>Streptosporangium</taxon>
    </lineage>
</organism>
<feature type="region of interest" description="Disordered" evidence="1">
    <location>
        <begin position="506"/>
        <end position="534"/>
    </location>
</feature>
<dbReference type="Proteomes" id="UP000242427">
    <property type="component" value="Unassembled WGS sequence"/>
</dbReference>
<dbReference type="InterPro" id="IPR008930">
    <property type="entry name" value="Terpenoid_cyclase/PrenylTrfase"/>
</dbReference>
<evidence type="ECO:0000313" key="3">
    <source>
        <dbReference type="EMBL" id="PSJ29142.1"/>
    </source>
</evidence>
<evidence type="ECO:0000313" key="4">
    <source>
        <dbReference type="Proteomes" id="UP000242427"/>
    </source>
</evidence>
<sequence length="534" mass="57312">MPLPSLVSDCCRRLTRYLSLRVDAHGALVDQCGSRVVESSLFLALLCRMEASSWRAAAGARVAGCLGRSSGDQGWQALLARAVLGESKAGDRLLAVSYLRGFDHFTGARKKALLATLFAVCRVLPYDRRLAGLELPGPEANATWTRLVVLAVRVLHGRETGLPPSSVAGDTAELLRLLHQGSAREVWEGNLLAHLLALHAVHAVDPGASEVSCGMHVLTARQNPDGGVPFVESHDLFLTAKAGLALVRAGGRRRLMLRIGDYVASGQNPEGGWAFASRVRQCDVDSTAVCVQFLRDLDHARYRDQIGRAEQFLRSMAVPGGGLPTYRQGEPPEAEMTAAGLIVLAPGSRQSDPLLREAVVFLLDQQSGDGTWPQSWTLSESSVIGRAVHALTCLPPAVAQGLEKRIGRALERAAARLRGTQNKDGGWAQRAGGVSDPISTAHAVSATHGMKHRDLAYAGTRWLIATERPGGGFHGPADQVGPRPIPYDFPSLPSIHALTALTDWPRWRDQSPSSMPRVPLEPAPAALSRRREAG</sequence>